<dbReference type="PROSITE" id="PS50987">
    <property type="entry name" value="HTH_ARSR_2"/>
    <property type="match status" value="1"/>
</dbReference>
<dbReference type="GO" id="GO:0003677">
    <property type="term" value="F:DNA binding"/>
    <property type="evidence" value="ECO:0007669"/>
    <property type="project" value="UniProtKB-KW"/>
</dbReference>
<protein>
    <recommendedName>
        <fullName evidence="4">HTH arsR-type domain-containing protein</fullName>
    </recommendedName>
</protein>
<dbReference type="SMART" id="SM00418">
    <property type="entry name" value="HTH_ARSR"/>
    <property type="match status" value="1"/>
</dbReference>
<dbReference type="PRINTS" id="PR00778">
    <property type="entry name" value="HTHARSR"/>
</dbReference>
<dbReference type="PANTHER" id="PTHR33154">
    <property type="entry name" value="TRANSCRIPTIONAL REGULATOR, ARSR FAMILY"/>
    <property type="match status" value="1"/>
</dbReference>
<dbReference type="Proteomes" id="UP000612362">
    <property type="component" value="Unassembled WGS sequence"/>
</dbReference>
<evidence type="ECO:0000259" key="4">
    <source>
        <dbReference type="PROSITE" id="PS50987"/>
    </source>
</evidence>
<dbReference type="Pfam" id="PF01022">
    <property type="entry name" value="HTH_5"/>
    <property type="match status" value="1"/>
</dbReference>
<dbReference type="InterPro" id="IPR036388">
    <property type="entry name" value="WH-like_DNA-bd_sf"/>
</dbReference>
<dbReference type="GO" id="GO:0003700">
    <property type="term" value="F:DNA-binding transcription factor activity"/>
    <property type="evidence" value="ECO:0007669"/>
    <property type="project" value="InterPro"/>
</dbReference>
<evidence type="ECO:0000313" key="5">
    <source>
        <dbReference type="EMBL" id="GHO48485.1"/>
    </source>
</evidence>
<name>A0A8J3MXE7_9CHLR</name>
<dbReference type="InterPro" id="IPR051081">
    <property type="entry name" value="HTH_MetalResp_TranReg"/>
</dbReference>
<feature type="domain" description="HTH arsR-type" evidence="4">
    <location>
        <begin position="1"/>
        <end position="92"/>
    </location>
</feature>
<dbReference type="InterPro" id="IPR001845">
    <property type="entry name" value="HTH_ArsR_DNA-bd_dom"/>
</dbReference>
<dbReference type="InterPro" id="IPR036390">
    <property type="entry name" value="WH_DNA-bd_sf"/>
</dbReference>
<dbReference type="NCBIfam" id="NF033788">
    <property type="entry name" value="HTH_metalloreg"/>
    <property type="match status" value="1"/>
</dbReference>
<evidence type="ECO:0000313" key="6">
    <source>
        <dbReference type="Proteomes" id="UP000612362"/>
    </source>
</evidence>
<dbReference type="EMBL" id="BNJF01000004">
    <property type="protein sequence ID" value="GHO48485.1"/>
    <property type="molecule type" value="Genomic_DNA"/>
</dbReference>
<gene>
    <name evidence="5" type="ORF">KSX_66480</name>
</gene>
<evidence type="ECO:0000256" key="1">
    <source>
        <dbReference type="ARBA" id="ARBA00023015"/>
    </source>
</evidence>
<dbReference type="Gene3D" id="1.10.10.10">
    <property type="entry name" value="Winged helix-like DNA-binding domain superfamily/Winged helix DNA-binding domain"/>
    <property type="match status" value="1"/>
</dbReference>
<dbReference type="InterPro" id="IPR011991">
    <property type="entry name" value="ArsR-like_HTH"/>
</dbReference>
<dbReference type="AlphaFoldDB" id="A0A8J3MXE7"/>
<dbReference type="PANTHER" id="PTHR33154:SF18">
    <property type="entry name" value="ARSENICAL RESISTANCE OPERON REPRESSOR"/>
    <property type="match status" value="1"/>
</dbReference>
<keyword evidence="3" id="KW-0804">Transcription</keyword>
<reference evidence="5" key="1">
    <citation type="submission" date="2020-10" db="EMBL/GenBank/DDBJ databases">
        <title>Taxonomic study of unclassified bacteria belonging to the class Ktedonobacteria.</title>
        <authorList>
            <person name="Yabe S."/>
            <person name="Wang C.M."/>
            <person name="Zheng Y."/>
            <person name="Sakai Y."/>
            <person name="Cavaletti L."/>
            <person name="Monciardini P."/>
            <person name="Donadio S."/>
        </authorList>
    </citation>
    <scope>NUCLEOTIDE SEQUENCE</scope>
    <source>
        <strain evidence="5">SOSP1-1</strain>
    </source>
</reference>
<comment type="caution">
    <text evidence="5">The sequence shown here is derived from an EMBL/GenBank/DDBJ whole genome shotgun (WGS) entry which is preliminary data.</text>
</comment>
<sequence>MDRAARQLKALADPVRLHLLQILAQVHGTLCVSEVVKRCTLTQPTISWHLRILREVGLVGVTKQGRYAYYHVKAETLAQVRHQLLLLEQETQRVLENPS</sequence>
<evidence type="ECO:0000256" key="2">
    <source>
        <dbReference type="ARBA" id="ARBA00023125"/>
    </source>
</evidence>
<accession>A0A8J3MXE7</accession>
<dbReference type="SUPFAM" id="SSF46785">
    <property type="entry name" value="Winged helix' DNA-binding domain"/>
    <property type="match status" value="1"/>
</dbReference>
<dbReference type="CDD" id="cd00090">
    <property type="entry name" value="HTH_ARSR"/>
    <property type="match status" value="1"/>
</dbReference>
<proteinExistence type="predicted"/>
<keyword evidence="2" id="KW-0238">DNA-binding</keyword>
<keyword evidence="1" id="KW-0805">Transcription regulation</keyword>
<organism evidence="5 6">
    <name type="scientific">Ktedonospora formicarum</name>
    <dbReference type="NCBI Taxonomy" id="2778364"/>
    <lineage>
        <taxon>Bacteria</taxon>
        <taxon>Bacillati</taxon>
        <taxon>Chloroflexota</taxon>
        <taxon>Ktedonobacteria</taxon>
        <taxon>Ktedonobacterales</taxon>
        <taxon>Ktedonobacteraceae</taxon>
        <taxon>Ktedonospora</taxon>
    </lineage>
</organism>
<keyword evidence="6" id="KW-1185">Reference proteome</keyword>
<evidence type="ECO:0000256" key="3">
    <source>
        <dbReference type="ARBA" id="ARBA00023163"/>
    </source>
</evidence>